<accession>X1BH79</accession>
<dbReference type="GO" id="GO:0003824">
    <property type="term" value="F:catalytic activity"/>
    <property type="evidence" value="ECO:0007669"/>
    <property type="project" value="InterPro"/>
</dbReference>
<dbReference type="InterPro" id="IPR007197">
    <property type="entry name" value="rSAM"/>
</dbReference>
<comment type="caution">
    <text evidence="6">The sequence shown here is derived from an EMBL/GenBank/DDBJ whole genome shotgun (WGS) entry which is preliminary data.</text>
</comment>
<dbReference type="CDD" id="cd01335">
    <property type="entry name" value="Radical_SAM"/>
    <property type="match status" value="1"/>
</dbReference>
<evidence type="ECO:0000256" key="4">
    <source>
        <dbReference type="ARBA" id="ARBA00023014"/>
    </source>
</evidence>
<keyword evidence="3" id="KW-0408">Iron</keyword>
<evidence type="ECO:0000259" key="5">
    <source>
        <dbReference type="Pfam" id="PF04055"/>
    </source>
</evidence>
<dbReference type="PANTHER" id="PTHR11228:SF7">
    <property type="entry name" value="PQQA PEPTIDE CYCLASE"/>
    <property type="match status" value="1"/>
</dbReference>
<dbReference type="InterPro" id="IPR050377">
    <property type="entry name" value="Radical_SAM_PqqE_MftC-like"/>
</dbReference>
<feature type="domain" description="Radical SAM core" evidence="5">
    <location>
        <begin position="9"/>
        <end position="125"/>
    </location>
</feature>
<dbReference type="InterPro" id="IPR013785">
    <property type="entry name" value="Aldolase_TIM"/>
</dbReference>
<keyword evidence="1" id="KW-0949">S-adenosyl-L-methionine</keyword>
<feature type="non-terminal residue" evidence="6">
    <location>
        <position position="173"/>
    </location>
</feature>
<proteinExistence type="predicted"/>
<organism evidence="6">
    <name type="scientific">marine sediment metagenome</name>
    <dbReference type="NCBI Taxonomy" id="412755"/>
    <lineage>
        <taxon>unclassified sequences</taxon>
        <taxon>metagenomes</taxon>
        <taxon>ecological metagenomes</taxon>
    </lineage>
</organism>
<reference evidence="6" key="1">
    <citation type="journal article" date="2014" name="Front. Microbiol.">
        <title>High frequency of phylogenetically diverse reductive dehalogenase-homologous genes in deep subseafloor sedimentary metagenomes.</title>
        <authorList>
            <person name="Kawai M."/>
            <person name="Futagami T."/>
            <person name="Toyoda A."/>
            <person name="Takaki Y."/>
            <person name="Nishi S."/>
            <person name="Hori S."/>
            <person name="Arai W."/>
            <person name="Tsubouchi T."/>
            <person name="Morono Y."/>
            <person name="Uchiyama I."/>
            <person name="Ito T."/>
            <person name="Fujiyama A."/>
            <person name="Inagaki F."/>
            <person name="Takami H."/>
        </authorList>
    </citation>
    <scope>NUCLEOTIDE SEQUENCE</scope>
    <source>
        <strain evidence="6">Expedition CK06-06</strain>
    </source>
</reference>
<evidence type="ECO:0000256" key="2">
    <source>
        <dbReference type="ARBA" id="ARBA00022723"/>
    </source>
</evidence>
<evidence type="ECO:0000256" key="1">
    <source>
        <dbReference type="ARBA" id="ARBA00022691"/>
    </source>
</evidence>
<name>X1BH79_9ZZZZ</name>
<keyword evidence="2" id="KW-0479">Metal-binding</keyword>
<evidence type="ECO:0000313" key="6">
    <source>
        <dbReference type="EMBL" id="GAG80537.1"/>
    </source>
</evidence>
<dbReference type="PANTHER" id="PTHR11228">
    <property type="entry name" value="RADICAL SAM DOMAIN PROTEIN"/>
    <property type="match status" value="1"/>
</dbReference>
<dbReference type="Pfam" id="PF04055">
    <property type="entry name" value="Radical_SAM"/>
    <property type="match status" value="1"/>
</dbReference>
<dbReference type="AlphaFoldDB" id="X1BH79"/>
<dbReference type="InterPro" id="IPR058240">
    <property type="entry name" value="rSAM_sf"/>
</dbReference>
<dbReference type="GO" id="GO:0046872">
    <property type="term" value="F:metal ion binding"/>
    <property type="evidence" value="ECO:0007669"/>
    <property type="project" value="UniProtKB-KW"/>
</dbReference>
<protein>
    <recommendedName>
        <fullName evidence="5">Radical SAM core domain-containing protein</fullName>
    </recommendedName>
</protein>
<dbReference type="SUPFAM" id="SSF102114">
    <property type="entry name" value="Radical SAM enzymes"/>
    <property type="match status" value="1"/>
</dbReference>
<sequence length="173" mass="20099">MPGWVFIYVSGGGEPFIHPDIMEILKFTKSKGLVCYVNTNFTLLNKKRIDELIKIGVEHLTVSTWAGTAHTYDITHPNKNEETFRQIVENLRYLNRSKRETPYIKLYNVLFTMNYQEVEEMIELARYTDSESAEFTLIDTMPGKTDKLALNTEQALELQRICQRVAQRMDARG</sequence>
<gene>
    <name evidence="6" type="ORF">S01H4_35676</name>
</gene>
<dbReference type="GO" id="GO:0051536">
    <property type="term" value="F:iron-sulfur cluster binding"/>
    <property type="evidence" value="ECO:0007669"/>
    <property type="project" value="UniProtKB-KW"/>
</dbReference>
<keyword evidence="4" id="KW-0411">Iron-sulfur</keyword>
<evidence type="ECO:0000256" key="3">
    <source>
        <dbReference type="ARBA" id="ARBA00023004"/>
    </source>
</evidence>
<dbReference type="Gene3D" id="3.20.20.70">
    <property type="entry name" value="Aldolase class I"/>
    <property type="match status" value="1"/>
</dbReference>
<dbReference type="EMBL" id="BART01018993">
    <property type="protein sequence ID" value="GAG80537.1"/>
    <property type="molecule type" value="Genomic_DNA"/>
</dbReference>